<dbReference type="GO" id="GO:0016998">
    <property type="term" value="P:cell wall macromolecule catabolic process"/>
    <property type="evidence" value="ECO:0007669"/>
    <property type="project" value="InterPro"/>
</dbReference>
<proteinExistence type="inferred from homology"/>
<dbReference type="InterPro" id="IPR018077">
    <property type="entry name" value="Glyco_hydro_fam25_subgr"/>
</dbReference>
<reference evidence="4" key="1">
    <citation type="journal article" date="2021" name="PeerJ">
        <title>Extensive microbial diversity within the chicken gut microbiome revealed by metagenomics and culture.</title>
        <authorList>
            <person name="Gilroy R."/>
            <person name="Ravi A."/>
            <person name="Getino M."/>
            <person name="Pursley I."/>
            <person name="Horton D.L."/>
            <person name="Alikhan N.F."/>
            <person name="Baker D."/>
            <person name="Gharbi K."/>
            <person name="Hall N."/>
            <person name="Watson M."/>
            <person name="Adriaenssens E.M."/>
            <person name="Foster-Nyarko E."/>
            <person name="Jarju S."/>
            <person name="Secka A."/>
            <person name="Antonio M."/>
            <person name="Oren A."/>
            <person name="Chaudhuri R.R."/>
            <person name="La Ragione R."/>
            <person name="Hildebrand F."/>
            <person name="Pallen M.J."/>
        </authorList>
    </citation>
    <scope>NUCLEOTIDE SEQUENCE</scope>
    <source>
        <strain evidence="4">ChiHecec2B26-7398</strain>
    </source>
</reference>
<dbReference type="PANTHER" id="PTHR34135">
    <property type="entry name" value="LYSOZYME"/>
    <property type="match status" value="1"/>
</dbReference>
<dbReference type="InterPro" id="IPR002053">
    <property type="entry name" value="Glyco_hydro_25"/>
</dbReference>
<dbReference type="AlphaFoldDB" id="A0A9D1Y1F8"/>
<dbReference type="PROSITE" id="PS51904">
    <property type="entry name" value="GLYCOSYL_HYDROL_F25_2"/>
    <property type="match status" value="1"/>
</dbReference>
<reference evidence="4" key="2">
    <citation type="submission" date="2021-04" db="EMBL/GenBank/DDBJ databases">
        <authorList>
            <person name="Gilroy R."/>
        </authorList>
    </citation>
    <scope>NUCLEOTIDE SEQUENCE</scope>
    <source>
        <strain evidence="4">ChiHecec2B26-7398</strain>
    </source>
</reference>
<dbReference type="GO" id="GO:0016052">
    <property type="term" value="P:carbohydrate catabolic process"/>
    <property type="evidence" value="ECO:0007669"/>
    <property type="project" value="TreeGrafter"/>
</dbReference>
<evidence type="ECO:0000313" key="4">
    <source>
        <dbReference type="EMBL" id="HIX94876.1"/>
    </source>
</evidence>
<dbReference type="GO" id="GO:0009253">
    <property type="term" value="P:peptidoglycan catabolic process"/>
    <property type="evidence" value="ECO:0007669"/>
    <property type="project" value="InterPro"/>
</dbReference>
<keyword evidence="3" id="KW-0326">Glycosidase</keyword>
<sequence length="290" mass="32746">MAVYQNGIDVSRYQGSVNWAQVAAAGKQFAIVRIGSSNSGGLYVDPYFLQNVSGAHAAGLRVGAYYYTYARTQSAVADELSTFMNVLQGLQLEYPVFVDVEDASLTDLGRTRLTGLVRYAMDILYQRKWYGGWYSYTNYINSYLNAAELADYPLWVADYRASLGYSGRYAMWQYSGSGRVNGIAGACDLNRSYRDFLPDIRAGGFNNYGPGGPLMQNTDRYTLVVFNARTEYFYTPNFNDVVGYLPLGRYRVTQRSTQKYNGYDWVIFDYNGGSYWTALLGDRNRLERSA</sequence>
<name>A0A9D1Y1F8_9FIRM</name>
<evidence type="ECO:0000256" key="1">
    <source>
        <dbReference type="ARBA" id="ARBA00010646"/>
    </source>
</evidence>
<dbReference type="InterPro" id="IPR017853">
    <property type="entry name" value="GH"/>
</dbReference>
<dbReference type="GO" id="GO:0003796">
    <property type="term" value="F:lysozyme activity"/>
    <property type="evidence" value="ECO:0007669"/>
    <property type="project" value="InterPro"/>
</dbReference>
<evidence type="ECO:0000256" key="3">
    <source>
        <dbReference type="ARBA" id="ARBA00023295"/>
    </source>
</evidence>
<dbReference type="SUPFAM" id="SSF51445">
    <property type="entry name" value="(Trans)glycosidases"/>
    <property type="match status" value="1"/>
</dbReference>
<protein>
    <submittedName>
        <fullName evidence="4">Endolysin</fullName>
    </submittedName>
</protein>
<accession>A0A9D1Y1F8</accession>
<gene>
    <name evidence="4" type="ORF">H9846_05410</name>
</gene>
<dbReference type="Pfam" id="PF01183">
    <property type="entry name" value="Glyco_hydro_25"/>
    <property type="match status" value="1"/>
</dbReference>
<comment type="caution">
    <text evidence="4">The sequence shown here is derived from an EMBL/GenBank/DDBJ whole genome shotgun (WGS) entry which is preliminary data.</text>
</comment>
<comment type="similarity">
    <text evidence="1">Belongs to the glycosyl hydrolase 25 family.</text>
</comment>
<evidence type="ECO:0000313" key="5">
    <source>
        <dbReference type="Proteomes" id="UP000886751"/>
    </source>
</evidence>
<organism evidence="4 5">
    <name type="scientific">Candidatus Gemmiger excrementipullorum</name>
    <dbReference type="NCBI Taxonomy" id="2838610"/>
    <lineage>
        <taxon>Bacteria</taxon>
        <taxon>Bacillati</taxon>
        <taxon>Bacillota</taxon>
        <taxon>Clostridia</taxon>
        <taxon>Eubacteriales</taxon>
        <taxon>Gemmiger</taxon>
    </lineage>
</organism>
<evidence type="ECO:0000256" key="2">
    <source>
        <dbReference type="ARBA" id="ARBA00022801"/>
    </source>
</evidence>
<dbReference type="PANTHER" id="PTHR34135:SF2">
    <property type="entry name" value="LYSOZYME"/>
    <property type="match status" value="1"/>
</dbReference>
<dbReference type="SMART" id="SM00641">
    <property type="entry name" value="Glyco_25"/>
    <property type="match status" value="1"/>
</dbReference>
<dbReference type="EMBL" id="DXEI01000080">
    <property type="protein sequence ID" value="HIX94876.1"/>
    <property type="molecule type" value="Genomic_DNA"/>
</dbReference>
<keyword evidence="2" id="KW-0378">Hydrolase</keyword>
<dbReference type="Proteomes" id="UP000886751">
    <property type="component" value="Unassembled WGS sequence"/>
</dbReference>
<dbReference type="Gene3D" id="3.20.20.80">
    <property type="entry name" value="Glycosidases"/>
    <property type="match status" value="1"/>
</dbReference>